<dbReference type="RefSeq" id="WP_012166018.1">
    <property type="nucleotide sequence ID" value="NC_009925.1"/>
</dbReference>
<dbReference type="OrthoDB" id="9841950at2"/>
<gene>
    <name evidence="1" type="ordered locus">AM1_5868</name>
</gene>
<sequence length="84" mass="8979">MPNNPKVREALGHIFYCGTMKVMGRTHPKTKGQTTNGPCLAIAPGLTIKMHPHPGIFAAVLSQLPPLPSPRFAAATPAVYWGAF</sequence>
<dbReference type="KEGG" id="amr:AM1_5868"/>
<dbReference type="EMBL" id="CP000828">
    <property type="protein sequence ID" value="ABW30809.1"/>
    <property type="molecule type" value="Genomic_DNA"/>
</dbReference>
<proteinExistence type="predicted"/>
<organism evidence="1 2">
    <name type="scientific">Acaryochloris marina (strain MBIC 11017)</name>
    <dbReference type="NCBI Taxonomy" id="329726"/>
    <lineage>
        <taxon>Bacteria</taxon>
        <taxon>Bacillati</taxon>
        <taxon>Cyanobacteriota</taxon>
        <taxon>Cyanophyceae</taxon>
        <taxon>Acaryochloridales</taxon>
        <taxon>Acaryochloridaceae</taxon>
        <taxon>Acaryochloris</taxon>
    </lineage>
</organism>
<dbReference type="AlphaFoldDB" id="B0C0L6"/>
<protein>
    <submittedName>
        <fullName evidence="1">Uncharacterized protein</fullName>
    </submittedName>
</protein>
<keyword evidence="2" id="KW-1185">Reference proteome</keyword>
<accession>B0C0L6</accession>
<dbReference type="Proteomes" id="UP000000268">
    <property type="component" value="Chromosome"/>
</dbReference>
<dbReference type="STRING" id="329726.AM1_5868"/>
<evidence type="ECO:0000313" key="2">
    <source>
        <dbReference type="Proteomes" id="UP000000268"/>
    </source>
</evidence>
<name>B0C0L6_ACAM1</name>
<evidence type="ECO:0000313" key="1">
    <source>
        <dbReference type="EMBL" id="ABW30809.1"/>
    </source>
</evidence>
<dbReference type="HOGENOM" id="CLU_2519976_0_0_3"/>
<reference evidence="1 2" key="1">
    <citation type="journal article" date="2008" name="Proc. Natl. Acad. Sci. U.S.A.">
        <title>Niche adaptation and genome expansion in the chlorophyll d-producing cyanobacterium Acaryochloris marina.</title>
        <authorList>
            <person name="Swingley W.D."/>
            <person name="Chen M."/>
            <person name="Cheung P.C."/>
            <person name="Conrad A.L."/>
            <person name="Dejesa L.C."/>
            <person name="Hao J."/>
            <person name="Honchak B.M."/>
            <person name="Karbach L.E."/>
            <person name="Kurdoglu A."/>
            <person name="Lahiri S."/>
            <person name="Mastrian S.D."/>
            <person name="Miyashita H."/>
            <person name="Page L."/>
            <person name="Ramakrishna P."/>
            <person name="Satoh S."/>
            <person name="Sattley W.M."/>
            <person name="Shimada Y."/>
            <person name="Taylor H.L."/>
            <person name="Tomo T."/>
            <person name="Tsuchiya T."/>
            <person name="Wang Z.T."/>
            <person name="Raymond J."/>
            <person name="Mimuro M."/>
            <person name="Blankenship R.E."/>
            <person name="Touchman J.W."/>
        </authorList>
    </citation>
    <scope>NUCLEOTIDE SEQUENCE [LARGE SCALE GENOMIC DNA]</scope>
    <source>
        <strain evidence="2">MBIC 11017</strain>
    </source>
</reference>